<dbReference type="InterPro" id="IPR006638">
    <property type="entry name" value="Elp3/MiaA/NifB-like_rSAM"/>
</dbReference>
<dbReference type="SMART" id="SM00729">
    <property type="entry name" value="Elp3"/>
    <property type="match status" value="1"/>
</dbReference>
<dbReference type="HAMAP" id="MF_01694">
    <property type="entry name" value="BioB"/>
    <property type="match status" value="1"/>
</dbReference>
<dbReference type="EMBL" id="JABXWD010000064">
    <property type="protein sequence ID" value="MBV6341010.1"/>
    <property type="molecule type" value="Genomic_DNA"/>
</dbReference>
<dbReference type="InterPro" id="IPR024177">
    <property type="entry name" value="Biotin_synthase"/>
</dbReference>
<dbReference type="Gene3D" id="3.20.20.70">
    <property type="entry name" value="Aldolase class I"/>
    <property type="match status" value="1"/>
</dbReference>
<dbReference type="PIRSF" id="PIRSF001619">
    <property type="entry name" value="Biotin_synth"/>
    <property type="match status" value="1"/>
</dbReference>
<feature type="binding site" evidence="13">
    <location>
        <position position="140"/>
    </location>
    <ligand>
        <name>[2Fe-2S] cluster</name>
        <dbReference type="ChEBI" id="CHEBI:190135"/>
    </ligand>
</feature>
<dbReference type="PANTHER" id="PTHR22976">
    <property type="entry name" value="BIOTIN SYNTHASE"/>
    <property type="match status" value="1"/>
</dbReference>
<dbReference type="EC" id="2.8.1.6" evidence="3 13"/>
<evidence type="ECO:0000256" key="3">
    <source>
        <dbReference type="ARBA" id="ARBA00012236"/>
    </source>
</evidence>
<dbReference type="InterPro" id="IPR002684">
    <property type="entry name" value="Biotin_synth/BioAB"/>
</dbReference>
<dbReference type="Proteomes" id="UP001196980">
    <property type="component" value="Unassembled WGS sequence"/>
</dbReference>
<feature type="binding site" evidence="13">
    <location>
        <position position="109"/>
    </location>
    <ligand>
        <name>[2Fe-2S] cluster</name>
        <dbReference type="ChEBI" id="CHEBI:190135"/>
    </ligand>
</feature>
<reference evidence="15 16" key="1">
    <citation type="journal article" date="2020" name="J Geophys Res Biogeosci">
        <title>Magnetotaxis as an Adaptation to Enable Bacterial Shuttling of Microbial Sulfur and Sulfur Cycling Across Aquatic Oxic#Anoxic Interfaces.</title>
        <authorList>
            <person name="Li J."/>
            <person name="Liu P."/>
            <person name="Wang J."/>
            <person name="Roberts A.P."/>
            <person name="Pan Y."/>
        </authorList>
    </citation>
    <scope>NUCLEOTIDE SEQUENCE [LARGE SCALE GENOMIC DNA]</scope>
    <source>
        <strain evidence="15 16">MYR-1_YQ</strain>
    </source>
</reference>
<dbReference type="NCBIfam" id="TIGR00433">
    <property type="entry name" value="bioB"/>
    <property type="match status" value="1"/>
</dbReference>
<dbReference type="SFLD" id="SFLDS00029">
    <property type="entry name" value="Radical_SAM"/>
    <property type="match status" value="1"/>
</dbReference>
<evidence type="ECO:0000256" key="8">
    <source>
        <dbReference type="ARBA" id="ARBA00022723"/>
    </source>
</evidence>
<keyword evidence="4 13" id="KW-0004">4Fe-4S</keyword>
<keyword evidence="8 13" id="KW-0479">Metal-binding</keyword>
<sequence length="331" mass="35866">MTQMPTLRDKVLAGKRLTDTEALTIAHTEGQDVYELFNCANDIRQFYRKDTVDLCSIKGVISGGCSEDCAFCAQAINSDADIERYPLRDKEEVLMTAQAAKDSGAGRFCLVTGGRAVSDDDLVDIAEMVRGISAMGILPCATLGLIDTDALTMLKDAGLHRYHHNIESSEAFFSRICTTHTFKDKLGTIGAVKEAGLSLCSGGIFGLGESWQDRIDMARVLDCIEADSVPVNFLTPVKGTAMGNRTPLSPIEALKIISLHRFMLPAREIRICGGRMQTLGQCNSFIFMAGADGLLIGNYLTTRGRPPAEDIELINALGLKPAQATDQHTQI</sequence>
<keyword evidence="7 13" id="KW-0001">2Fe-2S</keyword>
<evidence type="ECO:0000256" key="10">
    <source>
        <dbReference type="ARBA" id="ARBA00023004"/>
    </source>
</evidence>
<dbReference type="PROSITE" id="PS51918">
    <property type="entry name" value="RADICAL_SAM"/>
    <property type="match status" value="1"/>
</dbReference>
<protein>
    <recommendedName>
        <fullName evidence="3 13">Biotin synthase</fullName>
        <ecNumber evidence="3 13">2.8.1.6</ecNumber>
    </recommendedName>
</protein>
<dbReference type="InterPro" id="IPR013785">
    <property type="entry name" value="Aldolase_TIM"/>
</dbReference>
<keyword evidence="11 13" id="KW-0411">Iron-sulfur</keyword>
<feature type="binding site" evidence="13">
    <location>
        <position position="72"/>
    </location>
    <ligand>
        <name>[4Fe-4S] cluster</name>
        <dbReference type="ChEBI" id="CHEBI:49883"/>
        <note>4Fe-4S-S-AdoMet</note>
    </ligand>
</feature>
<proteinExistence type="inferred from homology"/>
<dbReference type="InterPro" id="IPR058240">
    <property type="entry name" value="rSAM_sf"/>
</dbReference>
<evidence type="ECO:0000256" key="1">
    <source>
        <dbReference type="ARBA" id="ARBA00004942"/>
    </source>
</evidence>
<evidence type="ECO:0000256" key="11">
    <source>
        <dbReference type="ARBA" id="ARBA00023014"/>
    </source>
</evidence>
<feature type="binding site" evidence="13">
    <location>
        <position position="65"/>
    </location>
    <ligand>
        <name>[4Fe-4S] cluster</name>
        <dbReference type="ChEBI" id="CHEBI:49883"/>
        <note>4Fe-4S-S-AdoMet</note>
    </ligand>
</feature>
<evidence type="ECO:0000313" key="16">
    <source>
        <dbReference type="Proteomes" id="UP001196980"/>
    </source>
</evidence>
<evidence type="ECO:0000256" key="7">
    <source>
        <dbReference type="ARBA" id="ARBA00022714"/>
    </source>
</evidence>
<keyword evidence="6 13" id="KW-0949">S-adenosyl-L-methionine</keyword>
<keyword evidence="10 13" id="KW-0408">Iron</keyword>
<dbReference type="RefSeq" id="WP_218251623.1">
    <property type="nucleotide sequence ID" value="NZ_JABXWD010000064.1"/>
</dbReference>
<dbReference type="Pfam" id="PF06968">
    <property type="entry name" value="BATS"/>
    <property type="match status" value="1"/>
</dbReference>
<evidence type="ECO:0000259" key="14">
    <source>
        <dbReference type="PROSITE" id="PS51918"/>
    </source>
</evidence>
<dbReference type="InterPro" id="IPR007197">
    <property type="entry name" value="rSAM"/>
</dbReference>
<evidence type="ECO:0000256" key="4">
    <source>
        <dbReference type="ARBA" id="ARBA00022485"/>
    </source>
</evidence>
<evidence type="ECO:0000256" key="2">
    <source>
        <dbReference type="ARBA" id="ARBA00010765"/>
    </source>
</evidence>
<comment type="similarity">
    <text evidence="2 13">Belongs to the radical SAM superfamily. Biotin synthase family.</text>
</comment>
<comment type="pathway">
    <text evidence="1 13">Cofactor biosynthesis; biotin biosynthesis; biotin from 7,8-diaminononanoate: step 2/2.</text>
</comment>
<comment type="cofactor">
    <cofactor evidence="13">
        <name>[2Fe-2S] cluster</name>
        <dbReference type="ChEBI" id="CHEBI:190135"/>
    </cofactor>
    <text evidence="13">Binds 1 [2Fe-2S] cluster. The cluster is coordinated with 3 cysteines and 1 arginine.</text>
</comment>
<gene>
    <name evidence="13 15" type="primary">bioB</name>
    <name evidence="15" type="ORF">HWQ67_05385</name>
</gene>
<evidence type="ECO:0000256" key="12">
    <source>
        <dbReference type="ARBA" id="ARBA00051157"/>
    </source>
</evidence>
<evidence type="ECO:0000256" key="5">
    <source>
        <dbReference type="ARBA" id="ARBA00022679"/>
    </source>
</evidence>
<dbReference type="SMART" id="SM00876">
    <property type="entry name" value="BATS"/>
    <property type="match status" value="1"/>
</dbReference>
<feature type="binding site" evidence="13">
    <location>
        <position position="270"/>
    </location>
    <ligand>
        <name>[2Fe-2S] cluster</name>
        <dbReference type="ChEBI" id="CHEBI:190135"/>
    </ligand>
</feature>
<comment type="cofactor">
    <cofactor evidence="13">
        <name>[4Fe-4S] cluster</name>
        <dbReference type="ChEBI" id="CHEBI:49883"/>
    </cofactor>
    <text evidence="13">Binds 1 [4Fe-4S] cluster. The cluster is coordinated with 3 cysteines and an exchangeable S-adenosyl-L-methionine.</text>
</comment>
<dbReference type="SFLD" id="SFLDG01060">
    <property type="entry name" value="BATS_domain_containing"/>
    <property type="match status" value="1"/>
</dbReference>
<feature type="binding site" evidence="13">
    <location>
        <position position="69"/>
    </location>
    <ligand>
        <name>[4Fe-4S] cluster</name>
        <dbReference type="ChEBI" id="CHEBI:49883"/>
        <note>4Fe-4S-S-AdoMet</note>
    </ligand>
</feature>
<comment type="function">
    <text evidence="13">Catalyzes the conversion of dethiobiotin (DTB) to biotin by the insertion of a sulfur atom into dethiobiotin via a radical-based mechanism.</text>
</comment>
<dbReference type="InterPro" id="IPR010722">
    <property type="entry name" value="BATS_dom"/>
</dbReference>
<dbReference type="PANTHER" id="PTHR22976:SF2">
    <property type="entry name" value="BIOTIN SYNTHASE, MITOCHONDRIAL"/>
    <property type="match status" value="1"/>
</dbReference>
<accession>A0ABS6RWK8</accession>
<keyword evidence="9 13" id="KW-0093">Biotin biosynthesis</keyword>
<comment type="catalytic activity">
    <reaction evidence="12 13">
        <text>(4R,5S)-dethiobiotin + (sulfur carrier)-SH + 2 reduced [2Fe-2S]-[ferredoxin] + 2 S-adenosyl-L-methionine = (sulfur carrier)-H + biotin + 2 5'-deoxyadenosine + 2 L-methionine + 2 oxidized [2Fe-2S]-[ferredoxin]</text>
        <dbReference type="Rhea" id="RHEA:22060"/>
        <dbReference type="Rhea" id="RHEA-COMP:10000"/>
        <dbReference type="Rhea" id="RHEA-COMP:10001"/>
        <dbReference type="Rhea" id="RHEA-COMP:14737"/>
        <dbReference type="Rhea" id="RHEA-COMP:14739"/>
        <dbReference type="ChEBI" id="CHEBI:17319"/>
        <dbReference type="ChEBI" id="CHEBI:29917"/>
        <dbReference type="ChEBI" id="CHEBI:33737"/>
        <dbReference type="ChEBI" id="CHEBI:33738"/>
        <dbReference type="ChEBI" id="CHEBI:57586"/>
        <dbReference type="ChEBI" id="CHEBI:57844"/>
        <dbReference type="ChEBI" id="CHEBI:59789"/>
        <dbReference type="ChEBI" id="CHEBI:64428"/>
        <dbReference type="ChEBI" id="CHEBI:149473"/>
        <dbReference type="EC" id="2.8.1.6"/>
    </reaction>
</comment>
<evidence type="ECO:0000256" key="9">
    <source>
        <dbReference type="ARBA" id="ARBA00022756"/>
    </source>
</evidence>
<dbReference type="Pfam" id="PF04055">
    <property type="entry name" value="Radical_SAM"/>
    <property type="match status" value="1"/>
</dbReference>
<name>A0ABS6RWK8_9BACT</name>
<evidence type="ECO:0000313" key="15">
    <source>
        <dbReference type="EMBL" id="MBV6341010.1"/>
    </source>
</evidence>
<evidence type="ECO:0000256" key="6">
    <source>
        <dbReference type="ARBA" id="ARBA00022691"/>
    </source>
</evidence>
<organism evidence="15 16">
    <name type="scientific">Candidatus Magnetobacterium casense</name>
    <dbReference type="NCBI Taxonomy" id="1455061"/>
    <lineage>
        <taxon>Bacteria</taxon>
        <taxon>Pseudomonadati</taxon>
        <taxon>Nitrospirota</taxon>
        <taxon>Thermodesulfovibrionia</taxon>
        <taxon>Thermodesulfovibrionales</taxon>
        <taxon>Candidatus Magnetobacteriaceae</taxon>
        <taxon>Candidatus Magnetobacterium</taxon>
    </lineage>
</organism>
<feature type="domain" description="Radical SAM core" evidence="14">
    <location>
        <begin position="47"/>
        <end position="275"/>
    </location>
</feature>
<dbReference type="SFLD" id="SFLDG01278">
    <property type="entry name" value="biotin_synthase_like"/>
    <property type="match status" value="1"/>
</dbReference>
<comment type="caution">
    <text evidence="15">The sequence shown here is derived from an EMBL/GenBank/DDBJ whole genome shotgun (WGS) entry which is preliminary data.</text>
</comment>
<keyword evidence="5 13" id="KW-0808">Transferase</keyword>
<feature type="binding site" evidence="13">
    <location>
        <position position="200"/>
    </location>
    <ligand>
        <name>[2Fe-2S] cluster</name>
        <dbReference type="ChEBI" id="CHEBI:190135"/>
    </ligand>
</feature>
<comment type="subunit">
    <text evidence="13">Homodimer.</text>
</comment>
<keyword evidence="16" id="KW-1185">Reference proteome</keyword>
<dbReference type="CDD" id="cd01335">
    <property type="entry name" value="Radical_SAM"/>
    <property type="match status" value="1"/>
</dbReference>
<dbReference type="GO" id="GO:0004076">
    <property type="term" value="F:biotin synthase activity"/>
    <property type="evidence" value="ECO:0007669"/>
    <property type="project" value="UniProtKB-EC"/>
</dbReference>
<evidence type="ECO:0000256" key="13">
    <source>
        <dbReference type="HAMAP-Rule" id="MF_01694"/>
    </source>
</evidence>
<dbReference type="SUPFAM" id="SSF102114">
    <property type="entry name" value="Radical SAM enzymes"/>
    <property type="match status" value="1"/>
</dbReference>